<evidence type="ECO:0000256" key="7">
    <source>
        <dbReference type="ARBA" id="ARBA00023125"/>
    </source>
</evidence>
<dbReference type="Proteomes" id="UP000487596">
    <property type="component" value="Unassembled WGS sequence"/>
</dbReference>
<evidence type="ECO:0000256" key="5">
    <source>
        <dbReference type="ARBA" id="ARBA00022705"/>
    </source>
</evidence>
<evidence type="ECO:0000313" key="20">
    <source>
        <dbReference type="Proteomes" id="UP000183040"/>
    </source>
</evidence>
<evidence type="ECO:0000313" key="26">
    <source>
        <dbReference type="Proteomes" id="UP000487596"/>
    </source>
</evidence>
<gene>
    <name evidence="17" type="ORF">DW075_17320</name>
    <name evidence="12" type="ORF">F6S82_12810</name>
    <name evidence="15" type="ORF">GA398_18530</name>
    <name evidence="14" type="ORF">GA424_24845</name>
    <name evidence="13" type="ORF">GA560_07570</name>
    <name evidence="16" type="ORF">LD004_19925</name>
    <name evidence="18" type="ORF">SAMN04487924_13829</name>
    <name evidence="19" type="ORF">SAMN05216250_11959</name>
</gene>
<dbReference type="GeneID" id="69483805"/>
<evidence type="ECO:0000256" key="3">
    <source>
        <dbReference type="ARBA" id="ARBA00011738"/>
    </source>
</evidence>
<reference evidence="12" key="6">
    <citation type="submission" date="2019-09" db="EMBL/GenBank/DDBJ databases">
        <authorList>
            <person name="Ross B.D."/>
            <person name="Verster A.J."/>
            <person name="Radey M.C."/>
            <person name="Schmidtke D.T."/>
            <person name="Pope C.E."/>
            <person name="Hoffman L.R."/>
            <person name="Hajjar A.M."/>
            <person name="Peterson S.B."/>
            <person name="Borenstein E."/>
            <person name="Mougous J.D."/>
        </authorList>
    </citation>
    <scope>NUCLEOTIDE SEQUENCE</scope>
    <source>
        <strain evidence="12">H204</strain>
    </source>
</reference>
<dbReference type="Proteomes" id="UP000474077">
    <property type="component" value="Unassembled WGS sequence"/>
</dbReference>
<dbReference type="EMBL" id="WDEH01000073">
    <property type="protein sequence ID" value="KAB6130217.1"/>
    <property type="molecule type" value="Genomic_DNA"/>
</dbReference>
<evidence type="ECO:0000259" key="11">
    <source>
        <dbReference type="Pfam" id="PF18291"/>
    </source>
</evidence>
<feature type="domain" description="HU" evidence="11">
    <location>
        <begin position="1"/>
        <end position="125"/>
    </location>
</feature>
<dbReference type="SUPFAM" id="SSF47729">
    <property type="entry name" value="IHF-like DNA-binding proteins"/>
    <property type="match status" value="1"/>
</dbReference>
<evidence type="ECO:0000313" key="15">
    <source>
        <dbReference type="EMBL" id="KAB6144908.1"/>
    </source>
</evidence>
<evidence type="ECO:0000313" key="25">
    <source>
        <dbReference type="Proteomes" id="UP000474077"/>
    </source>
</evidence>
<evidence type="ECO:0000313" key="19">
    <source>
        <dbReference type="EMBL" id="SFN07826.1"/>
    </source>
</evidence>
<dbReference type="Proteomes" id="UP000327007">
    <property type="component" value="Unassembled WGS sequence"/>
</dbReference>
<dbReference type="AlphaFoldDB" id="A0A174GRI0"/>
<comment type="subunit">
    <text evidence="3">Homodimer.</text>
</comment>
<evidence type="ECO:0000256" key="10">
    <source>
        <dbReference type="ARBA" id="ARBA00046140"/>
    </source>
</evidence>
<evidence type="ECO:0000313" key="16">
    <source>
        <dbReference type="EMBL" id="MCA4705875.1"/>
    </source>
</evidence>
<keyword evidence="6" id="KW-0426">Late protein</keyword>
<dbReference type="RefSeq" id="WP_004316725.1">
    <property type="nucleotide sequence ID" value="NZ_CABKPA010000032.1"/>
</dbReference>
<dbReference type="Proteomes" id="UP000183766">
    <property type="component" value="Unassembled WGS sequence"/>
</dbReference>
<dbReference type="GO" id="GO:0006260">
    <property type="term" value="P:DNA replication"/>
    <property type="evidence" value="ECO:0007669"/>
    <property type="project" value="UniProtKB-KW"/>
</dbReference>
<dbReference type="Proteomes" id="UP000434604">
    <property type="component" value="Unassembled WGS sequence"/>
</dbReference>
<protein>
    <recommendedName>
        <fullName evidence="4">Viral histone-like protein</fullName>
    </recommendedName>
    <alternativeName>
        <fullName evidence="9">DNA-binding protein pA104R</fullName>
    </alternativeName>
    <alternativeName>
        <fullName evidence="8">pA104R</fullName>
    </alternativeName>
</protein>
<dbReference type="Proteomes" id="UP000183040">
    <property type="component" value="Unassembled WGS sequence"/>
</dbReference>
<evidence type="ECO:0000256" key="2">
    <source>
        <dbReference type="ARBA" id="ARBA00010529"/>
    </source>
</evidence>
<comment type="function">
    <text evidence="10">DNA-binding protein that plays a critical role in nucleoid compaction, genome replication and DNA replication and transcription. Binds to both ssDNA and dsDNA with a binding site covering about 15 nucleotides. Displays DNA-supercoiling activity only when associated with the viral DNA topoisomerase 2.</text>
</comment>
<reference evidence="12" key="4">
    <citation type="journal article" date="2019" name="bioRxiv">
        <title>Acquired interbacterial defense systems protect against interspecies antagonism in the human gut microbiome.</title>
        <authorList>
            <person name="Ross B.D."/>
            <person name="Verster A.J."/>
            <person name="Radey M.C."/>
            <person name="Schmidtke D.T."/>
            <person name="Pope C.E."/>
            <person name="Hoffman L.R."/>
            <person name="Hajjar A.M."/>
            <person name="Peterson S.B."/>
            <person name="Borenstein E."/>
            <person name="Mougous J.D."/>
        </authorList>
    </citation>
    <scope>NUCLEOTIDE SEQUENCE</scope>
    <source>
        <strain evidence="12">H204</strain>
    </source>
</reference>
<evidence type="ECO:0000313" key="13">
    <source>
        <dbReference type="EMBL" id="KAB6084334.1"/>
    </source>
</evidence>
<dbReference type="Gene3D" id="4.10.520.10">
    <property type="entry name" value="IHF-like DNA-binding proteins"/>
    <property type="match status" value="1"/>
</dbReference>
<evidence type="ECO:0000313" key="14">
    <source>
        <dbReference type="EMBL" id="KAB6130217.1"/>
    </source>
</evidence>
<dbReference type="EMBL" id="QRNE01000110">
    <property type="protein sequence ID" value="RHK23003.1"/>
    <property type="molecule type" value="Genomic_DNA"/>
</dbReference>
<reference evidence="23" key="2">
    <citation type="journal article" date="2018" name="J. Anim. Genet.">
        <title>Acquired interbacterial defense systems protect against interspecies antagonism in the human gut microbiome.</title>
        <authorList>
            <person name="Ross B.D."/>
            <person name="Verster A.J."/>
            <person name="Radey M.C."/>
            <person name="Schmidtke D.T."/>
            <person name="Pope C.E."/>
            <person name="Hoffman L.R."/>
            <person name="Hajjar A."/>
            <person name="Peterson S.B."/>
            <person name="Borenstein E."/>
            <person name="Mougous J."/>
        </authorList>
    </citation>
    <scope>NUCLEOTIDE SEQUENCE [LARGE SCALE GENOMIC DNA]</scope>
    <source>
        <strain evidence="23">H204</strain>
    </source>
</reference>
<evidence type="ECO:0000256" key="6">
    <source>
        <dbReference type="ARBA" id="ARBA00022921"/>
    </source>
</evidence>
<dbReference type="Pfam" id="PF18291">
    <property type="entry name" value="HU-HIG"/>
    <property type="match status" value="1"/>
</dbReference>
<accession>A0A174GRI0</accession>
<reference evidence="16" key="7">
    <citation type="submission" date="2023-08" db="EMBL/GenBank/DDBJ databases">
        <title>Mucin Metabolism Genes Underlie the Key Renovations of Bacteroides xylanisolvens Genomes in Captive Great Apes.</title>
        <authorList>
            <person name="Nishida A.H."/>
        </authorList>
    </citation>
    <scope>NUCLEOTIDE SEQUENCE</scope>
    <source>
        <strain evidence="16">P13.H9</strain>
    </source>
</reference>
<evidence type="ECO:0000313" key="21">
    <source>
        <dbReference type="Proteomes" id="UP000183766"/>
    </source>
</evidence>
<evidence type="ECO:0000313" key="22">
    <source>
        <dbReference type="Proteomes" id="UP000285503"/>
    </source>
</evidence>
<dbReference type="GO" id="GO:0005829">
    <property type="term" value="C:cytosol"/>
    <property type="evidence" value="ECO:0007669"/>
    <property type="project" value="TreeGrafter"/>
</dbReference>
<dbReference type="PANTHER" id="PTHR33175:SF13">
    <property type="entry name" value="HISTONE-LIKE PROTEIN"/>
    <property type="match status" value="1"/>
</dbReference>
<comment type="subcellular location">
    <subcellularLocation>
        <location evidence="1">Virion</location>
    </subcellularLocation>
</comment>
<name>A0A174GRI0_9BACE</name>
<dbReference type="PANTHER" id="PTHR33175">
    <property type="entry name" value="DNA-BINDING PROTEIN HU"/>
    <property type="match status" value="1"/>
</dbReference>
<evidence type="ECO:0000256" key="4">
    <source>
        <dbReference type="ARBA" id="ARBA00016145"/>
    </source>
</evidence>
<organism evidence="17 22">
    <name type="scientific">Bacteroides xylanisolvens</name>
    <dbReference type="NCBI Taxonomy" id="371601"/>
    <lineage>
        <taxon>Bacteria</taxon>
        <taxon>Pseudomonadati</taxon>
        <taxon>Bacteroidota</taxon>
        <taxon>Bacteroidia</taxon>
        <taxon>Bacteroidales</taxon>
        <taxon>Bacteroidaceae</taxon>
        <taxon>Bacteroides</taxon>
    </lineage>
</organism>
<dbReference type="EMBL" id="WDED01000032">
    <property type="protein sequence ID" value="KAB6144908.1"/>
    <property type="molecule type" value="Genomic_DNA"/>
</dbReference>
<dbReference type="EMBL" id="FNRP01000038">
    <property type="protein sequence ID" value="SEB14720.1"/>
    <property type="molecule type" value="Genomic_DNA"/>
</dbReference>
<reference evidence="20 21" key="1">
    <citation type="submission" date="2016-10" db="EMBL/GenBank/DDBJ databases">
        <authorList>
            <person name="de Groot N.N."/>
        </authorList>
    </citation>
    <scope>NUCLEOTIDE SEQUENCE [LARGE SCALE GENOMIC DNA]</scope>
    <source>
        <strain evidence="19 21">NLAE-zl-C202</strain>
        <strain evidence="18 20">NLAE-zl-G339</strain>
    </source>
</reference>
<dbReference type="Proteomes" id="UP000285503">
    <property type="component" value="Unassembled WGS sequence"/>
</dbReference>
<evidence type="ECO:0000313" key="12">
    <source>
        <dbReference type="EMBL" id="KAA9045699.1"/>
    </source>
</evidence>
<dbReference type="EMBL" id="FOUM01000019">
    <property type="protein sequence ID" value="SFN07826.1"/>
    <property type="molecule type" value="Genomic_DNA"/>
</dbReference>
<dbReference type="Proteomes" id="UP001198461">
    <property type="component" value="Unassembled WGS sequence"/>
</dbReference>
<evidence type="ECO:0000313" key="23">
    <source>
        <dbReference type="Proteomes" id="UP000327007"/>
    </source>
</evidence>
<evidence type="ECO:0000256" key="9">
    <source>
        <dbReference type="ARBA" id="ARBA00033227"/>
    </source>
</evidence>
<dbReference type="InterPro" id="IPR041607">
    <property type="entry name" value="HU-HIG"/>
</dbReference>
<dbReference type="InterPro" id="IPR000119">
    <property type="entry name" value="Hist_DNA-bd"/>
</dbReference>
<reference evidence="24 25" key="5">
    <citation type="journal article" date="2019" name="Nat. Med.">
        <title>A library of human gut bacterial isolates paired with longitudinal multiomics data enables mechanistic microbiome research.</title>
        <authorList>
            <person name="Poyet M."/>
            <person name="Groussin M."/>
            <person name="Gibbons S.M."/>
            <person name="Avila-Pacheco J."/>
            <person name="Jiang X."/>
            <person name="Kearney S.M."/>
            <person name="Perrotta A.R."/>
            <person name="Berdy B."/>
            <person name="Zhao S."/>
            <person name="Lieberman T.D."/>
            <person name="Swanson P.K."/>
            <person name="Smith M."/>
            <person name="Roesemann S."/>
            <person name="Alexander J.E."/>
            <person name="Rich S.A."/>
            <person name="Livny J."/>
            <person name="Vlamakis H."/>
            <person name="Clish C."/>
            <person name="Bullock K."/>
            <person name="Deik A."/>
            <person name="Scott J."/>
            <person name="Pierce K.A."/>
            <person name="Xavier R.J."/>
            <person name="Alm E.J."/>
        </authorList>
    </citation>
    <scope>NUCLEOTIDE SEQUENCE [LARGE SCALE GENOMIC DNA]</scope>
    <source>
        <strain evidence="15 24">BIOML-A58</strain>
        <strain evidence="14 26">BIOML-A62</strain>
        <strain evidence="13 25">BIOML-A73</strain>
    </source>
</reference>
<dbReference type="EMBL" id="WDER01000015">
    <property type="protein sequence ID" value="KAB6084334.1"/>
    <property type="molecule type" value="Genomic_DNA"/>
</dbReference>
<keyword evidence="5" id="KW-0235">DNA replication</keyword>
<comment type="similarity">
    <text evidence="2">Belongs to the bacterial histone-like protein family.</text>
</comment>
<keyword evidence="7 17" id="KW-0238">DNA-binding</keyword>
<dbReference type="GO" id="GO:0003677">
    <property type="term" value="F:DNA binding"/>
    <property type="evidence" value="ECO:0007669"/>
    <property type="project" value="UniProtKB-KW"/>
</dbReference>
<sequence>MAVQFEFYKNPGTGEEGEEEQYHPRVVNFNSVSTEYLAAEIHRATTFGEAEVEGVLMSLSHFMSSHLKNGERVHLKGIGYFQVTLQTTEPVYDVKTRSDKVSFKAIRFQADKELKGELYDMHIQRSKWKCHSAVLSEEEIDRRLTEFFTTHQVLIRRNLQSICQFTQIMASRHIQRLKEQGKIENIGTRFQPIYVPRSGYYGK</sequence>
<dbReference type="EMBL" id="VYQC01000007">
    <property type="protein sequence ID" value="KAA9045699.1"/>
    <property type="molecule type" value="Genomic_DNA"/>
</dbReference>
<evidence type="ECO:0000256" key="8">
    <source>
        <dbReference type="ARBA" id="ARBA00033120"/>
    </source>
</evidence>
<dbReference type="EMBL" id="JAIWYE010000037">
    <property type="protein sequence ID" value="MCA4705875.1"/>
    <property type="molecule type" value="Genomic_DNA"/>
</dbReference>
<evidence type="ECO:0000313" key="24">
    <source>
        <dbReference type="Proteomes" id="UP000434604"/>
    </source>
</evidence>
<dbReference type="GO" id="GO:0030527">
    <property type="term" value="F:structural constituent of chromatin"/>
    <property type="evidence" value="ECO:0007669"/>
    <property type="project" value="InterPro"/>
</dbReference>
<reference evidence="17 22" key="3">
    <citation type="submission" date="2018-08" db="EMBL/GenBank/DDBJ databases">
        <title>A genome reference for cultivated species of the human gut microbiota.</title>
        <authorList>
            <person name="Zou Y."/>
            <person name="Xue W."/>
            <person name="Luo G."/>
        </authorList>
    </citation>
    <scope>NUCLEOTIDE SEQUENCE [LARGE SCALE GENOMIC DNA]</scope>
    <source>
        <strain evidence="17 22">AF46-11NS</strain>
    </source>
</reference>
<evidence type="ECO:0000313" key="18">
    <source>
        <dbReference type="EMBL" id="SEB14720.1"/>
    </source>
</evidence>
<evidence type="ECO:0000313" key="17">
    <source>
        <dbReference type="EMBL" id="RHK23003.1"/>
    </source>
</evidence>
<dbReference type="InterPro" id="IPR010992">
    <property type="entry name" value="IHF-like_DNA-bd_dom_sf"/>
</dbReference>
<evidence type="ECO:0000256" key="1">
    <source>
        <dbReference type="ARBA" id="ARBA00004328"/>
    </source>
</evidence>
<proteinExistence type="inferred from homology"/>